<gene>
    <name evidence="3" type="primary">mepM_1</name>
    <name evidence="3" type="ORF">CVS47_00224</name>
</gene>
<reference evidence="3 4" key="1">
    <citation type="submission" date="2018-08" db="EMBL/GenBank/DDBJ databases">
        <title>Microbacterium lemovicicum sp. nov., a bacterium isolated from a natural uranium-rich soil.</title>
        <authorList>
            <person name="ORTET P."/>
        </authorList>
    </citation>
    <scope>NUCLEOTIDE SEQUENCE [LARGE SCALE GENOMIC DNA]</scope>
    <source>
        <strain evidence="3 4">Viu22</strain>
    </source>
</reference>
<evidence type="ECO:0000313" key="4">
    <source>
        <dbReference type="Proteomes" id="UP000276888"/>
    </source>
</evidence>
<dbReference type="PANTHER" id="PTHR21666:SF270">
    <property type="entry name" value="MUREIN HYDROLASE ACTIVATOR ENVC"/>
    <property type="match status" value="1"/>
</dbReference>
<evidence type="ECO:0000256" key="1">
    <source>
        <dbReference type="SAM" id="MobiDB-lite"/>
    </source>
</evidence>
<feature type="region of interest" description="Disordered" evidence="1">
    <location>
        <begin position="328"/>
        <end position="361"/>
    </location>
</feature>
<dbReference type="SUPFAM" id="SSF51261">
    <property type="entry name" value="Duplicated hybrid motif"/>
    <property type="match status" value="1"/>
</dbReference>
<dbReference type="AlphaFoldDB" id="A0A3Q9IY08"/>
<keyword evidence="4" id="KW-1185">Reference proteome</keyword>
<keyword evidence="3" id="KW-0378">Hydrolase</keyword>
<dbReference type="Proteomes" id="UP000276888">
    <property type="component" value="Chromosome"/>
</dbReference>
<sequence>MTDVANVNEVKRSEDPLDVTRVNSEECGCGPTADEKRALWPTVNRRAALGLGALGFLTFGALSSGAISPAFAADYPSWDDVQAAKANEAAKGAEISRIQGIIDSLNSEVARTQAEAVRTSDVFYQAQQTFFEAVHRADDLQAQADQQAATATDAANKAGRIAAQLYRNGGDDTSMELFFAGSAASADDLLSRLGTMDKLIQRNQAVYADAVTARDSAQNLSNQASAARDERDRLQKEAEAAMLAAQNAADAAQAALAEQEANLTTLQAQLMALQDTTAKTIADYQAGVEAARLAKEAEERRQREEAERLAREAAARRQQEIDAAAAAAAAGGGGGGGGSGGGGGGSGGGGGGGGGGSGWVRPNWGNESSGYGPRYVQCGNGYCSSGFHEGVDLAQGCGSAIYAASSGTVTYAGYNGGYGNYVRIDHGGGIGTGYGHIRDGGIYVRRGQWVNAGDVIAAEGNTGNSFGCHLHFEVYIWGATTNPVPFMADRGISV</sequence>
<evidence type="ECO:0000313" key="3">
    <source>
        <dbReference type="EMBL" id="AZS35629.1"/>
    </source>
</evidence>
<proteinExistence type="predicted"/>
<accession>A0A3Q9IY08</accession>
<evidence type="ECO:0000259" key="2">
    <source>
        <dbReference type="Pfam" id="PF01551"/>
    </source>
</evidence>
<feature type="compositionally biased region" description="Gly residues" evidence="1">
    <location>
        <begin position="330"/>
        <end position="358"/>
    </location>
</feature>
<dbReference type="PANTHER" id="PTHR21666">
    <property type="entry name" value="PEPTIDASE-RELATED"/>
    <property type="match status" value="1"/>
</dbReference>
<dbReference type="Gene3D" id="2.70.70.10">
    <property type="entry name" value="Glucose Permease (Domain IIA)"/>
    <property type="match status" value="1"/>
</dbReference>
<dbReference type="InterPro" id="IPR011055">
    <property type="entry name" value="Dup_hybrid_motif"/>
</dbReference>
<dbReference type="Pfam" id="PF01551">
    <property type="entry name" value="Peptidase_M23"/>
    <property type="match status" value="1"/>
</dbReference>
<feature type="domain" description="M23ase beta-sheet core" evidence="2">
    <location>
        <begin position="387"/>
        <end position="483"/>
    </location>
</feature>
<protein>
    <submittedName>
        <fullName evidence="3">Murein DD-endopeptidase MepM</fullName>
        <ecNumber evidence="3">3.4.24.-</ecNumber>
    </submittedName>
</protein>
<dbReference type="InterPro" id="IPR016047">
    <property type="entry name" value="M23ase_b-sheet_dom"/>
</dbReference>
<dbReference type="CDD" id="cd12797">
    <property type="entry name" value="M23_peptidase"/>
    <property type="match status" value="1"/>
</dbReference>
<dbReference type="EMBL" id="CP031423">
    <property type="protein sequence ID" value="AZS35629.1"/>
    <property type="molecule type" value="Genomic_DNA"/>
</dbReference>
<dbReference type="InterPro" id="IPR050570">
    <property type="entry name" value="Cell_wall_metabolism_enzyme"/>
</dbReference>
<name>A0A3Q9IY08_9MICO</name>
<organism evidence="3 4">
    <name type="scientific">Microbacterium lemovicicum</name>
    <dbReference type="NCBI Taxonomy" id="1072463"/>
    <lineage>
        <taxon>Bacteria</taxon>
        <taxon>Bacillati</taxon>
        <taxon>Actinomycetota</taxon>
        <taxon>Actinomycetes</taxon>
        <taxon>Micrococcales</taxon>
        <taxon>Microbacteriaceae</taxon>
        <taxon>Microbacterium</taxon>
    </lineage>
</organism>
<dbReference type="KEGG" id="mlv:CVS47_00224"/>
<dbReference type="GO" id="GO:0004222">
    <property type="term" value="F:metalloendopeptidase activity"/>
    <property type="evidence" value="ECO:0007669"/>
    <property type="project" value="TreeGrafter"/>
</dbReference>
<feature type="region of interest" description="Disordered" evidence="1">
    <location>
        <begin position="298"/>
        <end position="317"/>
    </location>
</feature>
<dbReference type="EC" id="3.4.24.-" evidence="3"/>